<evidence type="ECO:0000313" key="3">
    <source>
        <dbReference type="EMBL" id="KAF9450341.1"/>
    </source>
</evidence>
<sequence length="334" mass="37294">MPTLAQQYIQFTGPIFLGTVFNWCLLGTLFSQLYTYVLTYPEDTRHLKFLVGGLSVLEVLQTVLTTHHAWEMLVAGWGDTSFDRFLPWSAATFPIMTGLIALIVQVFFAWRIWVLRISTNYTRLAKVMSVLIATIAVIQAAAAFYGGVSFGMVRSWEHVAELTWIVEIWLSGSLACDILIAATMITILIEASRDSPWNHTAAMINKLIVHAIETGAVTAITALVDLIFFELYKDTSLHQAPALLLGKLYTNALMVSLNGRQRRRDSIEFLREQSALSNIRTITSHTGDYELTLRSGTPSRLGRSKSKEAIVVHMPIDDSDRSSLSKIRPLDSPV</sequence>
<feature type="transmembrane region" description="Helical" evidence="1">
    <location>
        <begin position="49"/>
        <end position="70"/>
    </location>
</feature>
<feature type="transmembrane region" description="Helical" evidence="1">
    <location>
        <begin position="127"/>
        <end position="148"/>
    </location>
</feature>
<accession>A0A9P5XIE5</accession>
<proteinExistence type="predicted"/>
<dbReference type="Pfam" id="PF20152">
    <property type="entry name" value="DUF6534"/>
    <property type="match status" value="1"/>
</dbReference>
<keyword evidence="1" id="KW-0812">Transmembrane</keyword>
<evidence type="ECO:0000259" key="2">
    <source>
        <dbReference type="Pfam" id="PF20152"/>
    </source>
</evidence>
<protein>
    <recommendedName>
        <fullName evidence="2">DUF6534 domain-containing protein</fullName>
    </recommendedName>
</protein>
<gene>
    <name evidence="3" type="ORF">P691DRAFT_773990</name>
</gene>
<feature type="transmembrane region" description="Helical" evidence="1">
    <location>
        <begin position="90"/>
        <end position="115"/>
    </location>
</feature>
<name>A0A9P5XIE5_9AGAR</name>
<dbReference type="AlphaFoldDB" id="A0A9P5XIE5"/>
<dbReference type="PANTHER" id="PTHR40465">
    <property type="entry name" value="CHROMOSOME 1, WHOLE GENOME SHOTGUN SEQUENCE"/>
    <property type="match status" value="1"/>
</dbReference>
<feature type="transmembrane region" description="Helical" evidence="1">
    <location>
        <begin position="15"/>
        <end position="37"/>
    </location>
</feature>
<keyword evidence="1" id="KW-0472">Membrane</keyword>
<dbReference type="InterPro" id="IPR045339">
    <property type="entry name" value="DUF6534"/>
</dbReference>
<comment type="caution">
    <text evidence="3">The sequence shown here is derived from an EMBL/GenBank/DDBJ whole genome shotgun (WGS) entry which is preliminary data.</text>
</comment>
<feature type="domain" description="DUF6534" evidence="2">
    <location>
        <begin position="173"/>
        <end position="262"/>
    </location>
</feature>
<feature type="transmembrane region" description="Helical" evidence="1">
    <location>
        <begin position="210"/>
        <end position="232"/>
    </location>
</feature>
<feature type="transmembrane region" description="Helical" evidence="1">
    <location>
        <begin position="168"/>
        <end position="189"/>
    </location>
</feature>
<dbReference type="PANTHER" id="PTHR40465:SF1">
    <property type="entry name" value="DUF6534 DOMAIN-CONTAINING PROTEIN"/>
    <property type="match status" value="1"/>
</dbReference>
<dbReference type="EMBL" id="MU151107">
    <property type="protein sequence ID" value="KAF9450341.1"/>
    <property type="molecule type" value="Genomic_DNA"/>
</dbReference>
<dbReference type="OrthoDB" id="3262409at2759"/>
<dbReference type="Proteomes" id="UP000807342">
    <property type="component" value="Unassembled WGS sequence"/>
</dbReference>
<evidence type="ECO:0000256" key="1">
    <source>
        <dbReference type="SAM" id="Phobius"/>
    </source>
</evidence>
<organism evidence="3 4">
    <name type="scientific">Macrolepiota fuliginosa MF-IS2</name>
    <dbReference type="NCBI Taxonomy" id="1400762"/>
    <lineage>
        <taxon>Eukaryota</taxon>
        <taxon>Fungi</taxon>
        <taxon>Dikarya</taxon>
        <taxon>Basidiomycota</taxon>
        <taxon>Agaricomycotina</taxon>
        <taxon>Agaricomycetes</taxon>
        <taxon>Agaricomycetidae</taxon>
        <taxon>Agaricales</taxon>
        <taxon>Agaricineae</taxon>
        <taxon>Agaricaceae</taxon>
        <taxon>Macrolepiota</taxon>
    </lineage>
</organism>
<reference evidence="3" key="1">
    <citation type="submission" date="2020-11" db="EMBL/GenBank/DDBJ databases">
        <authorList>
            <consortium name="DOE Joint Genome Institute"/>
            <person name="Ahrendt S."/>
            <person name="Riley R."/>
            <person name="Andreopoulos W."/>
            <person name="Labutti K."/>
            <person name="Pangilinan J."/>
            <person name="Ruiz-Duenas F.J."/>
            <person name="Barrasa J.M."/>
            <person name="Sanchez-Garcia M."/>
            <person name="Camarero S."/>
            <person name="Miyauchi S."/>
            <person name="Serrano A."/>
            <person name="Linde D."/>
            <person name="Babiker R."/>
            <person name="Drula E."/>
            <person name="Ayuso-Fernandez I."/>
            <person name="Pacheco R."/>
            <person name="Padilla G."/>
            <person name="Ferreira P."/>
            <person name="Barriuso J."/>
            <person name="Kellner H."/>
            <person name="Castanera R."/>
            <person name="Alfaro M."/>
            <person name="Ramirez L."/>
            <person name="Pisabarro A.G."/>
            <person name="Kuo A."/>
            <person name="Tritt A."/>
            <person name="Lipzen A."/>
            <person name="He G."/>
            <person name="Yan M."/>
            <person name="Ng V."/>
            <person name="Cullen D."/>
            <person name="Martin F."/>
            <person name="Rosso M.-N."/>
            <person name="Henrissat B."/>
            <person name="Hibbett D."/>
            <person name="Martinez A.T."/>
            <person name="Grigoriev I.V."/>
        </authorList>
    </citation>
    <scope>NUCLEOTIDE SEQUENCE</scope>
    <source>
        <strain evidence="3">MF-IS2</strain>
    </source>
</reference>
<keyword evidence="1" id="KW-1133">Transmembrane helix</keyword>
<keyword evidence="4" id="KW-1185">Reference proteome</keyword>
<evidence type="ECO:0000313" key="4">
    <source>
        <dbReference type="Proteomes" id="UP000807342"/>
    </source>
</evidence>